<feature type="binding site" evidence="11">
    <location>
        <position position="147"/>
    </location>
    <ligand>
        <name>ATP</name>
        <dbReference type="ChEBI" id="CHEBI:30616"/>
    </ligand>
</feature>
<evidence type="ECO:0000256" key="12">
    <source>
        <dbReference type="PIRSR" id="PIRSR001558-2"/>
    </source>
</evidence>
<feature type="binding site" evidence="12">
    <location>
        <position position="147"/>
    </location>
    <ligand>
        <name>Mg(2+)</name>
        <dbReference type="ChEBI" id="CHEBI:18420"/>
    </ligand>
</feature>
<comment type="caution">
    <text evidence="15">The sequence shown here is derived from an EMBL/GenBank/DDBJ whole genome shotgun (WGS) entry which is preliminary data.</text>
</comment>
<dbReference type="EMBL" id="JAEPRD010000035">
    <property type="protein sequence ID" value="KAG2205646.1"/>
    <property type="molecule type" value="Genomic_DNA"/>
</dbReference>
<keyword evidence="6 10" id="KW-0479">Metal-binding</keyword>
<comment type="cofactor">
    <cofactor evidence="10 12">
        <name>Mg(2+)</name>
        <dbReference type="ChEBI" id="CHEBI:18420"/>
    </cofactor>
    <text evidence="10 12">Binds 1 Mg(2+) ion per subunit.</text>
</comment>
<name>A0A8H7R704_9FUNG</name>
<feature type="binding site" evidence="11">
    <location>
        <position position="383"/>
    </location>
    <ligand>
        <name>ATP</name>
        <dbReference type="ChEBI" id="CHEBI:30616"/>
    </ligand>
</feature>
<feature type="binding site" evidence="11">
    <location>
        <position position="125"/>
    </location>
    <ligand>
        <name>substrate</name>
    </ligand>
</feature>
<dbReference type="AlphaFoldDB" id="A0A8H7R704"/>
<feature type="binding site" evidence="11">
    <location>
        <begin position="405"/>
        <end position="408"/>
    </location>
    <ligand>
        <name>ATP</name>
        <dbReference type="ChEBI" id="CHEBI:30616"/>
    </ligand>
</feature>
<feature type="binding site" evidence="11">
    <location>
        <position position="456"/>
    </location>
    <ligand>
        <name>substrate</name>
    </ligand>
</feature>
<evidence type="ECO:0000256" key="5">
    <source>
        <dbReference type="ARBA" id="ARBA00022684"/>
    </source>
</evidence>
<dbReference type="GO" id="GO:0005524">
    <property type="term" value="F:ATP binding"/>
    <property type="evidence" value="ECO:0007669"/>
    <property type="project" value="UniProtKB-UniRule"/>
</dbReference>
<dbReference type="PANTHER" id="PTHR11130">
    <property type="entry name" value="GLUTATHIONE SYNTHETASE"/>
    <property type="match status" value="1"/>
</dbReference>
<evidence type="ECO:0000256" key="13">
    <source>
        <dbReference type="PIRSR" id="PIRSR001558-3"/>
    </source>
</evidence>
<evidence type="ECO:0000256" key="6">
    <source>
        <dbReference type="ARBA" id="ARBA00022723"/>
    </source>
</evidence>
<dbReference type="PANTHER" id="PTHR11130:SF0">
    <property type="entry name" value="GLUTATHIONE SYNTHETASE"/>
    <property type="match status" value="1"/>
</dbReference>
<dbReference type="PIRSF" id="PIRSF001558">
    <property type="entry name" value="GSHase"/>
    <property type="match status" value="1"/>
</dbReference>
<reference evidence="15" key="1">
    <citation type="submission" date="2020-12" db="EMBL/GenBank/DDBJ databases">
        <title>Metabolic potential, ecology and presence of endohyphal bacteria is reflected in genomic diversity of Mucoromycotina.</title>
        <authorList>
            <person name="Muszewska A."/>
            <person name="Okrasinska A."/>
            <person name="Steczkiewicz K."/>
            <person name="Drgas O."/>
            <person name="Orlowska M."/>
            <person name="Perlinska-Lenart U."/>
            <person name="Aleksandrzak-Piekarczyk T."/>
            <person name="Szatraj K."/>
            <person name="Zielenkiewicz U."/>
            <person name="Pilsyk S."/>
            <person name="Malc E."/>
            <person name="Mieczkowski P."/>
            <person name="Kruszewska J.S."/>
            <person name="Biernat P."/>
            <person name="Pawlowska J."/>
        </authorList>
    </citation>
    <scope>NUCLEOTIDE SEQUENCE</scope>
    <source>
        <strain evidence="15">WA0000017839</strain>
    </source>
</reference>
<dbReference type="InterPro" id="IPR014049">
    <property type="entry name" value="Glutathione_synthase_N_euk"/>
</dbReference>
<feature type="binding site" evidence="13">
    <location>
        <begin position="151"/>
        <end position="154"/>
    </location>
    <ligand>
        <name>substrate</name>
    </ligand>
</feature>
<dbReference type="InterPro" id="IPR014042">
    <property type="entry name" value="Glutathione_synthase_a-hlx"/>
</dbReference>
<dbReference type="GO" id="GO:0043295">
    <property type="term" value="F:glutathione binding"/>
    <property type="evidence" value="ECO:0007669"/>
    <property type="project" value="UniProtKB-UniRule"/>
</dbReference>
<dbReference type="InterPro" id="IPR014709">
    <property type="entry name" value="Glutathione_synthase_C_euk"/>
</dbReference>
<keyword evidence="5 10" id="KW-0317">Glutathione biosynthesis</keyword>
<feature type="binding site" evidence="13">
    <location>
        <begin position="221"/>
        <end position="223"/>
    </location>
    <ligand>
        <name>substrate</name>
    </ligand>
</feature>
<accession>A0A8H7R704</accession>
<keyword evidence="4 10" id="KW-0436">Ligase</keyword>
<evidence type="ECO:0000313" key="16">
    <source>
        <dbReference type="Proteomes" id="UP000603453"/>
    </source>
</evidence>
<dbReference type="InterPro" id="IPR004887">
    <property type="entry name" value="GSH_synth_subst-bd"/>
</dbReference>
<dbReference type="Gene3D" id="1.10.1080.10">
    <property type="entry name" value="Glutathione Synthetase, Chain A, domain 3"/>
    <property type="match status" value="1"/>
</dbReference>
<dbReference type="Gene3D" id="3.30.1490.80">
    <property type="match status" value="1"/>
</dbReference>
<evidence type="ECO:0000256" key="9">
    <source>
        <dbReference type="ARBA" id="ARBA00022842"/>
    </source>
</evidence>
<dbReference type="EC" id="6.3.2.3" evidence="10"/>
<proteinExistence type="inferred from homology"/>
<dbReference type="InterPro" id="IPR005615">
    <property type="entry name" value="Glutathione_synthase"/>
</dbReference>
<feature type="binding site" evidence="11">
    <location>
        <begin position="372"/>
        <end position="381"/>
    </location>
    <ligand>
        <name>ATP</name>
        <dbReference type="ChEBI" id="CHEBI:30616"/>
    </ligand>
</feature>
<protein>
    <recommendedName>
        <fullName evidence="10">Glutathione synthetase</fullName>
        <shortName evidence="10">GSH-S</shortName>
        <ecNumber evidence="10">6.3.2.3</ecNumber>
    </recommendedName>
</protein>
<dbReference type="GO" id="GO:0005829">
    <property type="term" value="C:cytosol"/>
    <property type="evidence" value="ECO:0007669"/>
    <property type="project" value="TreeGrafter"/>
</dbReference>
<comment type="catalytic activity">
    <reaction evidence="10">
        <text>gamma-L-glutamyl-L-cysteine + glycine + ATP = glutathione + ADP + phosphate + H(+)</text>
        <dbReference type="Rhea" id="RHEA:13557"/>
        <dbReference type="ChEBI" id="CHEBI:15378"/>
        <dbReference type="ChEBI" id="CHEBI:30616"/>
        <dbReference type="ChEBI" id="CHEBI:43474"/>
        <dbReference type="ChEBI" id="CHEBI:57305"/>
        <dbReference type="ChEBI" id="CHEBI:57925"/>
        <dbReference type="ChEBI" id="CHEBI:58173"/>
        <dbReference type="ChEBI" id="CHEBI:456216"/>
        <dbReference type="EC" id="6.3.2.3"/>
    </reaction>
</comment>
<comment type="pathway">
    <text evidence="1 10">Sulfur metabolism; glutathione biosynthesis; glutathione from L-cysteine and L-glutamate: step 2/2.</text>
</comment>
<keyword evidence="7 10" id="KW-0547">Nucleotide-binding</keyword>
<feature type="binding site" evidence="11">
    <location>
        <position position="431"/>
    </location>
    <ligand>
        <name>ATP</name>
        <dbReference type="ChEBI" id="CHEBI:30616"/>
    </ligand>
</feature>
<evidence type="ECO:0000256" key="3">
    <source>
        <dbReference type="ARBA" id="ARBA00011738"/>
    </source>
</evidence>
<feature type="binding site" evidence="13">
    <location>
        <begin position="467"/>
        <end position="468"/>
    </location>
    <ligand>
        <name>substrate</name>
    </ligand>
</feature>
<dbReference type="Pfam" id="PF03917">
    <property type="entry name" value="GSH_synth_ATP"/>
    <property type="match status" value="1"/>
</dbReference>
<dbReference type="Pfam" id="PF03199">
    <property type="entry name" value="GSH_synthase"/>
    <property type="match status" value="1"/>
</dbReference>
<comment type="similarity">
    <text evidence="2 10">Belongs to the eukaryotic GSH synthase family.</text>
</comment>
<dbReference type="Gene3D" id="3.30.470.20">
    <property type="entry name" value="ATP-grasp fold, B domain"/>
    <property type="match status" value="1"/>
</dbReference>
<comment type="subunit">
    <text evidence="3">Homodimer.</text>
</comment>
<feature type="binding site" evidence="11">
    <location>
        <position position="458"/>
    </location>
    <ligand>
        <name>ATP</name>
        <dbReference type="ChEBI" id="CHEBI:30616"/>
    </ligand>
</feature>
<dbReference type="FunFam" id="3.30.1490.50:FF:000002">
    <property type="entry name" value="Glutathione synthetase"/>
    <property type="match status" value="1"/>
</dbReference>
<dbReference type="UniPathway" id="UPA00142">
    <property type="reaction ID" value="UER00210"/>
</dbReference>
<feature type="binding site" evidence="12">
    <location>
        <position position="149"/>
    </location>
    <ligand>
        <name>Mg(2+)</name>
        <dbReference type="ChEBI" id="CHEBI:18420"/>
    </ligand>
</feature>
<feature type="binding site" evidence="12">
    <location>
        <position position="376"/>
    </location>
    <ligand>
        <name>Mg(2+)</name>
        <dbReference type="ChEBI" id="CHEBI:18420"/>
    </ligand>
</feature>
<sequence length="480" mass="53290">MYPPQTTEKALTETIRVAIDWALAHGLVVRPMLSENQVENTNATVTHAPFALYPTPFPRSQFEHATHLQQPWNSLIHRMSRDDDLIAETMETLSKLDEFMNGLYQIYLQVNKEGVAQTASLGIHRNDYLLHAKSGADAKTAKIQQVEFNTIAASFGSLSTRTTQLHRFLLASVKGYAGDQISMDQLPQNKAIQSIAHGLATAWKHYGNPNARVVMIVQPGERNAFDQRWIEYTLLEEHGILLSRLSLSDINSRATLSPDNKGLLIDGYEVAVTYFRAGYGPEDYPTQKEWDARLLIEQSFSIKCPTVAYQLVGSKKVQQVLAVPGRLERYVDTETADKMRSSFAGLYPLDESPEGMAAYELALKHSEDLVMKPQREGGGNNIYGNDILLQLKKLSPTERNAYILMDLIKSPPLDNLMIREGRTITGQVVSELGIYGTFLADGDREILNEAGGHLLRTKATTTLEGGVAAGFAVIDSPLLV</sequence>
<dbReference type="GO" id="GO:0004363">
    <property type="term" value="F:glutathione synthase activity"/>
    <property type="evidence" value="ECO:0007669"/>
    <property type="project" value="UniProtKB-UniRule"/>
</dbReference>
<keyword evidence="9 10" id="KW-0460">Magnesium</keyword>
<evidence type="ECO:0000313" key="15">
    <source>
        <dbReference type="EMBL" id="KAG2205646.1"/>
    </source>
</evidence>
<dbReference type="SUPFAM" id="SSF56059">
    <property type="entry name" value="Glutathione synthetase ATP-binding domain-like"/>
    <property type="match status" value="1"/>
</dbReference>
<organism evidence="15 16">
    <name type="scientific">Mucor saturninus</name>
    <dbReference type="NCBI Taxonomy" id="64648"/>
    <lineage>
        <taxon>Eukaryota</taxon>
        <taxon>Fungi</taxon>
        <taxon>Fungi incertae sedis</taxon>
        <taxon>Mucoromycota</taxon>
        <taxon>Mucoromycotina</taxon>
        <taxon>Mucoromycetes</taxon>
        <taxon>Mucorales</taxon>
        <taxon>Mucorineae</taxon>
        <taxon>Mucoraceae</taxon>
        <taxon>Mucor</taxon>
    </lineage>
</organism>
<evidence type="ECO:0000256" key="1">
    <source>
        <dbReference type="ARBA" id="ARBA00004965"/>
    </source>
</evidence>
<feature type="binding site" evidence="11">
    <location>
        <position position="464"/>
    </location>
    <ligand>
        <name>ATP</name>
        <dbReference type="ChEBI" id="CHEBI:30616"/>
    </ligand>
</feature>
<dbReference type="Gene3D" id="3.40.50.1760">
    <property type="entry name" value="Glutathione synthase, substrate-binding domain superfamily, eukaryotic"/>
    <property type="match status" value="1"/>
</dbReference>
<gene>
    <name evidence="15" type="ORF">INT47_008002</name>
</gene>
<dbReference type="InterPro" id="IPR037013">
    <property type="entry name" value="GSH-S_sub-bd_sf"/>
</dbReference>
<evidence type="ECO:0000256" key="4">
    <source>
        <dbReference type="ARBA" id="ARBA00022598"/>
    </source>
</evidence>
<feature type="binding site" evidence="11">
    <location>
        <position position="227"/>
    </location>
    <ligand>
        <name>substrate</name>
    </ligand>
</feature>
<dbReference type="Gene3D" id="3.30.1490.50">
    <property type="match status" value="1"/>
</dbReference>
<keyword evidence="8 10" id="KW-0067">ATP-binding</keyword>
<dbReference type="Proteomes" id="UP000603453">
    <property type="component" value="Unassembled WGS sequence"/>
</dbReference>
<dbReference type="InterPro" id="IPR016185">
    <property type="entry name" value="PreATP-grasp_dom_sf"/>
</dbReference>
<dbReference type="SUPFAM" id="SSF52440">
    <property type="entry name" value="PreATP-grasp domain"/>
    <property type="match status" value="1"/>
</dbReference>
<feature type="binding site" evidence="11">
    <location>
        <position position="315"/>
    </location>
    <ligand>
        <name>ATP</name>
        <dbReference type="ChEBI" id="CHEBI:30616"/>
    </ligand>
</feature>
<evidence type="ECO:0000256" key="11">
    <source>
        <dbReference type="PIRSR" id="PIRSR001558-1"/>
    </source>
</evidence>
<evidence type="ECO:0000256" key="2">
    <source>
        <dbReference type="ARBA" id="ARBA00010385"/>
    </source>
</evidence>
<feature type="domain" description="Glutathione synthase substrate-binding" evidence="14">
    <location>
        <begin position="212"/>
        <end position="312"/>
    </location>
</feature>
<evidence type="ECO:0000259" key="14">
    <source>
        <dbReference type="Pfam" id="PF03199"/>
    </source>
</evidence>
<keyword evidence="16" id="KW-1185">Reference proteome</keyword>
<feature type="binding site" evidence="13">
    <location>
        <begin position="276"/>
        <end position="279"/>
    </location>
    <ligand>
        <name>substrate</name>
    </ligand>
</feature>
<evidence type="ECO:0000256" key="8">
    <source>
        <dbReference type="ARBA" id="ARBA00022840"/>
    </source>
</evidence>
<dbReference type="NCBIfam" id="TIGR01986">
    <property type="entry name" value="glut_syn_euk"/>
    <property type="match status" value="1"/>
</dbReference>
<evidence type="ECO:0000256" key="10">
    <source>
        <dbReference type="PIRNR" id="PIRNR001558"/>
    </source>
</evidence>
<evidence type="ECO:0000256" key="7">
    <source>
        <dbReference type="ARBA" id="ARBA00022741"/>
    </source>
</evidence>
<dbReference type="FunFam" id="3.40.50.1760:FF:000001">
    <property type="entry name" value="Glutathione synthetase"/>
    <property type="match status" value="1"/>
</dbReference>
<dbReference type="GO" id="GO:0000287">
    <property type="term" value="F:magnesium ion binding"/>
    <property type="evidence" value="ECO:0007669"/>
    <property type="project" value="UniProtKB-UniRule"/>
</dbReference>
<dbReference type="OrthoDB" id="2020073at2759"/>